<evidence type="ECO:0000256" key="4">
    <source>
        <dbReference type="SAM" id="MobiDB-lite"/>
    </source>
</evidence>
<dbReference type="PANTHER" id="PTHR19845">
    <property type="entry name" value="KATANIN P80 SUBUNIT"/>
    <property type="match status" value="1"/>
</dbReference>
<dbReference type="GO" id="GO:0008017">
    <property type="term" value="F:microtubule binding"/>
    <property type="evidence" value="ECO:0007669"/>
    <property type="project" value="InterPro"/>
</dbReference>
<keyword evidence="2" id="KW-0963">Cytoplasm</keyword>
<evidence type="ECO:0000256" key="2">
    <source>
        <dbReference type="ARBA" id="ARBA00022490"/>
    </source>
</evidence>
<comment type="caution">
    <text evidence="6">The sequence shown here is derived from an EMBL/GenBank/DDBJ whole genome shotgun (WGS) entry which is preliminary data.</text>
</comment>
<dbReference type="GO" id="GO:0008352">
    <property type="term" value="C:katanin complex"/>
    <property type="evidence" value="ECO:0007669"/>
    <property type="project" value="TreeGrafter"/>
</dbReference>
<dbReference type="GO" id="GO:0007019">
    <property type="term" value="P:microtubule depolymerization"/>
    <property type="evidence" value="ECO:0007669"/>
    <property type="project" value="TreeGrafter"/>
</dbReference>
<feature type="region of interest" description="Disordered" evidence="4">
    <location>
        <begin position="869"/>
        <end position="890"/>
    </location>
</feature>
<evidence type="ECO:0000256" key="1">
    <source>
        <dbReference type="ARBA" id="ARBA00004245"/>
    </source>
</evidence>
<sequence>MEFIAEPPVTAITCIQFHPFEFLLAAGRVDGTVSIYDLEHQLLVSQTTHFYGQAIRCITFSENGECLFVGSAAGISVIGWEPDRELDHIKGNWVSLDDMKVIKNKIICGCHEIDTVSINTVSLDCVIPFYQPANAEPNFKHNSTNRKSFSRGTQKFRISMGGAKPAKVEEEQEDNKSLTYDEQSSPNLSLEVVNEAALEHIESSSMSSLHNLPYNYGIDMGSSRVLNVYQPSSLHVPDDYNLYPLDKAVVANDVEYSPNDSNPPILNNYDNCEMAEDFPVNQNYTASNYKTVPASTINASSKSIKKTTTTLHKRTTAMGNTKQTSTSIFGNNKLSQTSSVSSMELHKLDDNMVLKKSTSTTVVNKNKRTMGSQSQFYKENAQQKNISVEIITKPPIRSRTTLDMRTPAHQTKVQEKPTHPPMNYRPDLIPTSGKNSNRNFIDEQYDFDMLSRSHEAVLQELSNRQASLELLRNSTRVNDVLSALRLAKSAGRSIFIDLLGAILEKPSSLNLDFCTFVLPELYELLQSQHKFHFTRACDTLRIVLSNFLPMIQENLDSWAANGLGVDVTREDRQRNWHRIEMELKGLFILCSLQVLAVSAEPGYEHSNRNAELESPDSILDVEAAESVEHGATGKQLRVAGKSSARYADYDYYTTGRRTMDTAPGENDLSGAAAIRTPGRDQNLGYIRKPADERIANPLPWYGQYTGKSIAMYPSRSYDPYIRRYDRFDEQYHRAYPPYYEDMYVHRQRFDPYDSYSPRVPQYPEPYLMYPDRHLDTPPPTDYIKSRRGYIDDPMAMGMPVLDSYSNKYVSPKLPQQLSSPRSRNERVVYYAHLPEIVRTPYDTPVTRKDRNAAAAAAAALVAQPAPFKPNKKKLKSLQRSDNSTNYKQIF</sequence>
<organism evidence="6 7">
    <name type="scientific">Drosophila navojoa</name>
    <name type="common">Fruit fly</name>
    <dbReference type="NCBI Taxonomy" id="7232"/>
    <lineage>
        <taxon>Eukaryota</taxon>
        <taxon>Metazoa</taxon>
        <taxon>Ecdysozoa</taxon>
        <taxon>Arthropoda</taxon>
        <taxon>Hexapoda</taxon>
        <taxon>Insecta</taxon>
        <taxon>Pterygota</taxon>
        <taxon>Neoptera</taxon>
        <taxon>Endopterygota</taxon>
        <taxon>Diptera</taxon>
        <taxon>Brachycera</taxon>
        <taxon>Muscomorpha</taxon>
        <taxon>Ephydroidea</taxon>
        <taxon>Drosophilidae</taxon>
        <taxon>Drosophila</taxon>
    </lineage>
</organism>
<comment type="subcellular location">
    <subcellularLocation>
        <location evidence="1">Cytoplasm</location>
        <location evidence="1">Cytoskeleton</location>
    </subcellularLocation>
</comment>
<proteinExistence type="predicted"/>
<dbReference type="Proteomes" id="UP000295192">
    <property type="component" value="Unassembled WGS sequence"/>
</dbReference>
<protein>
    <recommendedName>
        <fullName evidence="5">Katanin p80 subunit C-terminal domain-containing protein</fullName>
    </recommendedName>
</protein>
<evidence type="ECO:0000313" key="7">
    <source>
        <dbReference type="Proteomes" id="UP000295192"/>
    </source>
</evidence>
<name>A0A484B203_DRONA</name>
<dbReference type="Pfam" id="PF00400">
    <property type="entry name" value="WD40"/>
    <property type="match status" value="1"/>
</dbReference>
<reference evidence="6 7" key="1">
    <citation type="journal article" date="2019" name="J. Hered.">
        <title>An Improved Genome Assembly for Drosophila navojoa, the Basal Species in the mojavensis Cluster.</title>
        <authorList>
            <person name="Vanderlinde T."/>
            <person name="Dupim E.G."/>
            <person name="Nazario-Yepiz N.O."/>
            <person name="Carvalho A.B."/>
        </authorList>
    </citation>
    <scope>NUCLEOTIDE SEQUENCE [LARGE SCALE GENOMIC DNA]</scope>
    <source>
        <strain evidence="6">Navoj_Jal97</strain>
        <tissue evidence="6">Whole organism</tissue>
    </source>
</reference>
<gene>
    <name evidence="6" type="ORF">AWZ03_010820</name>
</gene>
<accession>A0A484B203</accession>
<dbReference type="Gene3D" id="2.130.10.10">
    <property type="entry name" value="YVTN repeat-like/Quinoprotein amine dehydrogenase"/>
    <property type="match status" value="1"/>
</dbReference>
<evidence type="ECO:0000313" key="6">
    <source>
        <dbReference type="EMBL" id="TDG42773.1"/>
    </source>
</evidence>
<keyword evidence="7" id="KW-1185">Reference proteome</keyword>
<dbReference type="InterPro" id="IPR036322">
    <property type="entry name" value="WD40_repeat_dom_sf"/>
</dbReference>
<evidence type="ECO:0000256" key="3">
    <source>
        <dbReference type="ARBA" id="ARBA00023212"/>
    </source>
</evidence>
<dbReference type="Pfam" id="PF13925">
    <property type="entry name" value="Katanin_con80"/>
    <property type="match status" value="1"/>
</dbReference>
<dbReference type="InterPro" id="IPR028021">
    <property type="entry name" value="Katanin_C-terminal"/>
</dbReference>
<keyword evidence="3" id="KW-0206">Cytoskeleton</keyword>
<dbReference type="InterPro" id="IPR001680">
    <property type="entry name" value="WD40_rpt"/>
</dbReference>
<dbReference type="AlphaFoldDB" id="A0A484B203"/>
<feature type="domain" description="Katanin p80 subunit C-terminal" evidence="5">
    <location>
        <begin position="453"/>
        <end position="584"/>
    </location>
</feature>
<dbReference type="PANTHER" id="PTHR19845:SF0">
    <property type="entry name" value="KATANIN P80 WD40 REPEAT-CONTAINING SUBUNIT B1"/>
    <property type="match status" value="1"/>
</dbReference>
<dbReference type="SUPFAM" id="SSF50978">
    <property type="entry name" value="WD40 repeat-like"/>
    <property type="match status" value="1"/>
</dbReference>
<dbReference type="InterPro" id="IPR015943">
    <property type="entry name" value="WD40/YVTN_repeat-like_dom_sf"/>
</dbReference>
<dbReference type="EMBL" id="LSRL02000199">
    <property type="protein sequence ID" value="TDG42773.1"/>
    <property type="molecule type" value="Genomic_DNA"/>
</dbReference>
<feature type="region of interest" description="Disordered" evidence="4">
    <location>
        <begin position="160"/>
        <end position="185"/>
    </location>
</feature>
<evidence type="ECO:0000259" key="5">
    <source>
        <dbReference type="Pfam" id="PF13925"/>
    </source>
</evidence>
<feature type="compositionally biased region" description="Polar residues" evidence="4">
    <location>
        <begin position="877"/>
        <end position="890"/>
    </location>
</feature>
<dbReference type="STRING" id="7232.A0A484B203"/>
<dbReference type="OrthoDB" id="10251605at2759"/>